<dbReference type="Proteomes" id="UP000053621">
    <property type="component" value="Unassembled WGS sequence"/>
</dbReference>
<dbReference type="EMBL" id="LOPW02000018">
    <property type="protein sequence ID" value="POG54274.1"/>
    <property type="molecule type" value="Genomic_DNA"/>
</dbReference>
<dbReference type="PANTHER" id="PTHR46268:SF6">
    <property type="entry name" value="UNIVERSAL STRESS PROTEIN UP12"/>
    <property type="match status" value="1"/>
</dbReference>
<proteinExistence type="inferred from homology"/>
<sequence length="148" mass="15945">MTVVVAVNDSNRAATVLARASALAADLDEPLHSLHVLQRMDLVDTLKKEVEGQAVTENREVKRVGAEIIERAAANGELEHDTAEIENVVRVGDPAEQITTYADNVDTRYIVVGGRRRSPTGKALFGSVTQRVMLSSTVPVLNVPTGTE</sequence>
<dbReference type="SUPFAM" id="SSF52402">
    <property type="entry name" value="Adenine nucleotide alpha hydrolases-like"/>
    <property type="match status" value="1"/>
</dbReference>
<evidence type="ECO:0000259" key="2">
    <source>
        <dbReference type="Pfam" id="PF00582"/>
    </source>
</evidence>
<evidence type="ECO:0000256" key="1">
    <source>
        <dbReference type="ARBA" id="ARBA00008791"/>
    </source>
</evidence>
<feature type="domain" description="UspA" evidence="2">
    <location>
        <begin position="2"/>
        <end position="144"/>
    </location>
</feature>
<dbReference type="AlphaFoldDB" id="A0A2P4NMB5"/>
<reference evidence="3" key="1">
    <citation type="submission" date="2017-08" db="EMBL/GenBank/DDBJ databases">
        <title>Haloferax marisrubri sp. nov., isolated from the Discovery deep brine-seawater interface in the Red Sea.</title>
        <authorList>
            <person name="Zhang G."/>
            <person name="Stingl U."/>
        </authorList>
    </citation>
    <scope>NUCLEOTIDE SEQUENCE [LARGE SCALE GENOMIC DNA]</scope>
    <source>
        <strain evidence="3">SB3</strain>
    </source>
</reference>
<dbReference type="InterPro" id="IPR006016">
    <property type="entry name" value="UspA"/>
</dbReference>
<dbReference type="Pfam" id="PF00582">
    <property type="entry name" value="Usp"/>
    <property type="match status" value="1"/>
</dbReference>
<protein>
    <submittedName>
        <fullName evidence="3">Universal stress protein</fullName>
    </submittedName>
</protein>
<comment type="similarity">
    <text evidence="1">Belongs to the universal stress protein A family.</text>
</comment>
<gene>
    <name evidence="3" type="ORF">AUR65_016670</name>
</gene>
<dbReference type="CDD" id="cd00293">
    <property type="entry name" value="USP-like"/>
    <property type="match status" value="1"/>
</dbReference>
<evidence type="ECO:0000313" key="4">
    <source>
        <dbReference type="Proteomes" id="UP000053621"/>
    </source>
</evidence>
<keyword evidence="4" id="KW-1185">Reference proteome</keyword>
<accession>A0A2P4NMB5</accession>
<comment type="caution">
    <text evidence="3">The sequence shown here is derived from an EMBL/GenBank/DDBJ whole genome shotgun (WGS) entry which is preliminary data.</text>
</comment>
<dbReference type="Gene3D" id="3.40.50.12370">
    <property type="match status" value="1"/>
</dbReference>
<dbReference type="PANTHER" id="PTHR46268">
    <property type="entry name" value="STRESS RESPONSE PROTEIN NHAX"/>
    <property type="match status" value="1"/>
</dbReference>
<name>A0A2P4NMB5_9EURY</name>
<dbReference type="OrthoDB" id="307404at2157"/>
<evidence type="ECO:0000313" key="3">
    <source>
        <dbReference type="EMBL" id="POG54274.1"/>
    </source>
</evidence>
<dbReference type="RefSeq" id="WP_058568029.1">
    <property type="nucleotide sequence ID" value="NZ_LOPW02000018.1"/>
</dbReference>
<organism evidence="3 4">
    <name type="scientific">Haloferax marisrubri</name>
    <dbReference type="NCBI Taxonomy" id="1544719"/>
    <lineage>
        <taxon>Archaea</taxon>
        <taxon>Methanobacteriati</taxon>
        <taxon>Methanobacteriota</taxon>
        <taxon>Stenosarchaea group</taxon>
        <taxon>Halobacteria</taxon>
        <taxon>Halobacteriales</taxon>
        <taxon>Haloferacaceae</taxon>
        <taxon>Haloferax</taxon>
    </lineage>
</organism>